<dbReference type="Gene3D" id="1.10.10.10">
    <property type="entry name" value="Winged helix-like DNA-binding domain superfamily/Winged helix DNA-binding domain"/>
    <property type="match status" value="1"/>
</dbReference>
<keyword evidence="2" id="KW-0805">Transcription regulation</keyword>
<evidence type="ECO:0000256" key="4">
    <source>
        <dbReference type="ARBA" id="ARBA00023125"/>
    </source>
</evidence>
<evidence type="ECO:0000256" key="5">
    <source>
        <dbReference type="ARBA" id="ARBA00023163"/>
    </source>
</evidence>
<protein>
    <submittedName>
        <fullName evidence="8">RNA polymerase sigma-70 factor (ECF subfamily)</fullName>
    </submittedName>
</protein>
<feature type="domain" description="RNA polymerase sigma-70 region 2" evidence="6">
    <location>
        <begin position="25"/>
        <end position="92"/>
    </location>
</feature>
<dbReference type="PANTHER" id="PTHR43133">
    <property type="entry name" value="RNA POLYMERASE ECF-TYPE SIGMA FACTO"/>
    <property type="match status" value="1"/>
</dbReference>
<dbReference type="SUPFAM" id="SSF88659">
    <property type="entry name" value="Sigma3 and sigma4 domains of RNA polymerase sigma factors"/>
    <property type="match status" value="1"/>
</dbReference>
<comment type="similarity">
    <text evidence="1">Belongs to the sigma-70 factor family. ECF subfamily.</text>
</comment>
<dbReference type="InterPro" id="IPR039425">
    <property type="entry name" value="RNA_pol_sigma-70-like"/>
</dbReference>
<dbReference type="PANTHER" id="PTHR43133:SF62">
    <property type="entry name" value="RNA POLYMERASE SIGMA FACTOR SIGZ"/>
    <property type="match status" value="1"/>
</dbReference>
<dbReference type="InterPro" id="IPR013325">
    <property type="entry name" value="RNA_pol_sigma_r2"/>
</dbReference>
<evidence type="ECO:0000259" key="7">
    <source>
        <dbReference type="Pfam" id="PF04545"/>
    </source>
</evidence>
<accession>A0ABS4JCE9</accession>
<dbReference type="EMBL" id="JAGGLD010000001">
    <property type="protein sequence ID" value="MBP1999397.1"/>
    <property type="molecule type" value="Genomic_DNA"/>
</dbReference>
<keyword evidence="4" id="KW-0238">DNA-binding</keyword>
<keyword evidence="5" id="KW-0804">Transcription</keyword>
<dbReference type="InterPro" id="IPR036388">
    <property type="entry name" value="WH-like_DNA-bd_sf"/>
</dbReference>
<dbReference type="Gene3D" id="1.10.1740.10">
    <property type="match status" value="1"/>
</dbReference>
<dbReference type="InterPro" id="IPR007627">
    <property type="entry name" value="RNA_pol_sigma70_r2"/>
</dbReference>
<name>A0ABS4JCE9_9BACL</name>
<dbReference type="InterPro" id="IPR014284">
    <property type="entry name" value="RNA_pol_sigma-70_dom"/>
</dbReference>
<dbReference type="RefSeq" id="WP_209858705.1">
    <property type="nucleotide sequence ID" value="NZ_JAGGLD010000001.1"/>
</dbReference>
<dbReference type="CDD" id="cd06171">
    <property type="entry name" value="Sigma70_r4"/>
    <property type="match status" value="1"/>
</dbReference>
<feature type="domain" description="RNA polymerase sigma-70 region 4" evidence="7">
    <location>
        <begin position="132"/>
        <end position="179"/>
    </location>
</feature>
<organism evidence="8 9">
    <name type="scientific">Paenibacillus shirakamiensis</name>
    <dbReference type="NCBI Taxonomy" id="1265935"/>
    <lineage>
        <taxon>Bacteria</taxon>
        <taxon>Bacillati</taxon>
        <taxon>Bacillota</taxon>
        <taxon>Bacilli</taxon>
        <taxon>Bacillales</taxon>
        <taxon>Paenibacillaceae</taxon>
        <taxon>Paenibacillus</taxon>
    </lineage>
</organism>
<dbReference type="Pfam" id="PF04542">
    <property type="entry name" value="Sigma70_r2"/>
    <property type="match status" value="1"/>
</dbReference>
<dbReference type="InterPro" id="IPR013324">
    <property type="entry name" value="RNA_pol_sigma_r3/r4-like"/>
</dbReference>
<evidence type="ECO:0000313" key="9">
    <source>
        <dbReference type="Proteomes" id="UP001519288"/>
    </source>
</evidence>
<evidence type="ECO:0000259" key="6">
    <source>
        <dbReference type="Pfam" id="PF04542"/>
    </source>
</evidence>
<evidence type="ECO:0000256" key="2">
    <source>
        <dbReference type="ARBA" id="ARBA00023015"/>
    </source>
</evidence>
<evidence type="ECO:0000256" key="1">
    <source>
        <dbReference type="ARBA" id="ARBA00010641"/>
    </source>
</evidence>
<comment type="caution">
    <text evidence="8">The sequence shown here is derived from an EMBL/GenBank/DDBJ whole genome shotgun (WGS) entry which is preliminary data.</text>
</comment>
<dbReference type="SUPFAM" id="SSF88946">
    <property type="entry name" value="Sigma2 domain of RNA polymerase sigma factors"/>
    <property type="match status" value="1"/>
</dbReference>
<dbReference type="Proteomes" id="UP001519288">
    <property type="component" value="Unassembled WGS sequence"/>
</dbReference>
<keyword evidence="3" id="KW-0731">Sigma factor</keyword>
<gene>
    <name evidence="8" type="ORF">J2Z69_000416</name>
</gene>
<dbReference type="InterPro" id="IPR007630">
    <property type="entry name" value="RNA_pol_sigma70_r4"/>
</dbReference>
<sequence>MSESIDDKLLMRRIADKDAQALEQLYDRYERVVYSFAFRIVNDAMAAEEVVQELFMRIWNHAERYDDVQGKLSTWMFSITRNIGIDLLRKKSSRMQAASVENEVLVAVADTSKGTAEIVEGNWEGKRVKEAVDGLTAEQKTVIESIYFQGLTQQEVSDRYQIPLGTVKSRIRLAMKQLQRHLADVGRRERIHE</sequence>
<dbReference type="NCBIfam" id="TIGR02937">
    <property type="entry name" value="sigma70-ECF"/>
    <property type="match status" value="1"/>
</dbReference>
<keyword evidence="9" id="KW-1185">Reference proteome</keyword>
<evidence type="ECO:0000256" key="3">
    <source>
        <dbReference type="ARBA" id="ARBA00023082"/>
    </source>
</evidence>
<reference evidence="8 9" key="1">
    <citation type="submission" date="2021-03" db="EMBL/GenBank/DDBJ databases">
        <title>Genomic Encyclopedia of Type Strains, Phase IV (KMG-IV): sequencing the most valuable type-strain genomes for metagenomic binning, comparative biology and taxonomic classification.</title>
        <authorList>
            <person name="Goeker M."/>
        </authorList>
    </citation>
    <scope>NUCLEOTIDE SEQUENCE [LARGE SCALE GENOMIC DNA]</scope>
    <source>
        <strain evidence="8 9">DSM 26806</strain>
    </source>
</reference>
<proteinExistence type="inferred from homology"/>
<dbReference type="Pfam" id="PF04545">
    <property type="entry name" value="Sigma70_r4"/>
    <property type="match status" value="1"/>
</dbReference>
<evidence type="ECO:0000313" key="8">
    <source>
        <dbReference type="EMBL" id="MBP1999397.1"/>
    </source>
</evidence>